<dbReference type="Pfam" id="PF13325">
    <property type="entry name" value="MCRS_N"/>
    <property type="match status" value="1"/>
</dbReference>
<evidence type="ECO:0000313" key="3">
    <source>
        <dbReference type="EMBL" id="CAL5134912.1"/>
    </source>
</evidence>
<feature type="region of interest" description="Disordered" evidence="1">
    <location>
        <begin position="214"/>
        <end position="261"/>
    </location>
</feature>
<gene>
    <name evidence="3" type="ORF">CDAUBV1_LOCUS8864</name>
</gene>
<reference evidence="3" key="1">
    <citation type="submission" date="2024-06" db="EMBL/GenBank/DDBJ databases">
        <authorList>
            <person name="Liu X."/>
            <person name="Lenzi L."/>
            <person name="Haldenby T S."/>
            <person name="Uol C."/>
        </authorList>
    </citation>
    <scope>NUCLEOTIDE SEQUENCE</scope>
</reference>
<name>A0AAV2TF57_CALDB</name>
<dbReference type="InterPro" id="IPR037912">
    <property type="entry name" value="MCRS1"/>
</dbReference>
<dbReference type="GO" id="GO:0071339">
    <property type="term" value="C:MLL1 complex"/>
    <property type="evidence" value="ECO:0007669"/>
    <property type="project" value="InterPro"/>
</dbReference>
<evidence type="ECO:0000259" key="2">
    <source>
        <dbReference type="PROSITE" id="PS50006"/>
    </source>
</evidence>
<dbReference type="GO" id="GO:0045944">
    <property type="term" value="P:positive regulation of transcription by RNA polymerase II"/>
    <property type="evidence" value="ECO:0007669"/>
    <property type="project" value="TreeGrafter"/>
</dbReference>
<protein>
    <recommendedName>
        <fullName evidence="2">FHA domain-containing protein</fullName>
    </recommendedName>
</protein>
<dbReference type="PROSITE" id="PS50006">
    <property type="entry name" value="FHA_DOMAIN"/>
    <property type="match status" value="1"/>
</dbReference>
<dbReference type="GO" id="GO:0044545">
    <property type="term" value="C:NSL complex"/>
    <property type="evidence" value="ECO:0007669"/>
    <property type="project" value="TreeGrafter"/>
</dbReference>
<dbReference type="Proteomes" id="UP001497525">
    <property type="component" value="Unassembled WGS sequence"/>
</dbReference>
<dbReference type="SUPFAM" id="SSF49879">
    <property type="entry name" value="SMAD/FHA domain"/>
    <property type="match status" value="1"/>
</dbReference>
<feature type="region of interest" description="Disordered" evidence="1">
    <location>
        <begin position="562"/>
        <end position="603"/>
    </location>
</feature>
<dbReference type="PANTHER" id="PTHR13233:SF0">
    <property type="entry name" value="MICROSPHERULE PROTEIN 1"/>
    <property type="match status" value="1"/>
</dbReference>
<sequence length="603" mass="68532">MSDPYGIRRSKAYGLSRNRYLSNLHRVTTGYFKPRTRRRNTASSNRKSHTAHPILRRERKIVPWLPGDDYLLINSVIRTCNLSEVYHTVRFATFYTEKQIESRWRALLFDPAVAETALKAISRIPPVMKAQLDRLVPFSSAEDNLLVRLTFLDVFPDGILRPMLPADLRKSIFAKLLREHPSVFYAGRDEVDLFRQWSRLQSCHVIPEGHLTDLRDYSNTPSDSSSPEVSLRRSHSIPDDLGLSDVDDKLGSTLGGDPESFSDTELLLTETVGSALSAGLEKLTETSTASRRQRMLNEPSYHGFQSLVTESVLAALVKERRETINDTVLNPESPRIPLHETYSSGIQDTNVSSKFMPPNRPGDRVFWPSSSYRRDRNPTALLRQDTDFDFQRRLEIYRRRRRLWARLRRTAEEAKRWTRLVEIRAASGLEITDSQPIYPALAAFTGSRTRFLIKEKEVTFGRSSFVYKPHIDLSCEGDTSRVSRCHGRIRLLADGTFWLANFSQHPVFVDGNPVLTDEEIELKDLATVIIAHLIFRFEINHLYVNGLCNGGSSISSDLRNEIAADPNVPSPPATHPLDDSNVDDVPMSDGSMDDTKSCQTLNE</sequence>
<dbReference type="InterPro" id="IPR025999">
    <property type="entry name" value="MCRS_N"/>
</dbReference>
<dbReference type="InterPro" id="IPR008984">
    <property type="entry name" value="SMAD_FHA_dom_sf"/>
</dbReference>
<evidence type="ECO:0000313" key="4">
    <source>
        <dbReference type="Proteomes" id="UP001497525"/>
    </source>
</evidence>
<organism evidence="3 4">
    <name type="scientific">Calicophoron daubneyi</name>
    <name type="common">Rumen fluke</name>
    <name type="synonym">Paramphistomum daubneyi</name>
    <dbReference type="NCBI Taxonomy" id="300641"/>
    <lineage>
        <taxon>Eukaryota</taxon>
        <taxon>Metazoa</taxon>
        <taxon>Spiralia</taxon>
        <taxon>Lophotrochozoa</taxon>
        <taxon>Platyhelminthes</taxon>
        <taxon>Trematoda</taxon>
        <taxon>Digenea</taxon>
        <taxon>Plagiorchiida</taxon>
        <taxon>Pronocephalata</taxon>
        <taxon>Paramphistomoidea</taxon>
        <taxon>Paramphistomidae</taxon>
        <taxon>Calicophoron</taxon>
    </lineage>
</organism>
<dbReference type="Gene3D" id="2.60.200.20">
    <property type="match status" value="1"/>
</dbReference>
<feature type="compositionally biased region" description="Polar residues" evidence="1">
    <location>
        <begin position="217"/>
        <end position="228"/>
    </location>
</feature>
<dbReference type="Pfam" id="PF00498">
    <property type="entry name" value="FHA"/>
    <property type="match status" value="1"/>
</dbReference>
<dbReference type="PANTHER" id="PTHR13233">
    <property type="entry name" value="MICROSPHERULE PROTEIN 1"/>
    <property type="match status" value="1"/>
</dbReference>
<evidence type="ECO:0000256" key="1">
    <source>
        <dbReference type="SAM" id="MobiDB-lite"/>
    </source>
</evidence>
<accession>A0AAV2TF57</accession>
<dbReference type="InterPro" id="IPR000253">
    <property type="entry name" value="FHA_dom"/>
</dbReference>
<comment type="caution">
    <text evidence="3">The sequence shown here is derived from an EMBL/GenBank/DDBJ whole genome shotgun (WGS) entry which is preliminary data.</text>
</comment>
<proteinExistence type="predicted"/>
<dbReference type="AlphaFoldDB" id="A0AAV2TF57"/>
<dbReference type="EMBL" id="CAXLJL010000234">
    <property type="protein sequence ID" value="CAL5134912.1"/>
    <property type="molecule type" value="Genomic_DNA"/>
</dbReference>
<dbReference type="GO" id="GO:0002151">
    <property type="term" value="F:G-quadruplex RNA binding"/>
    <property type="evidence" value="ECO:0007669"/>
    <property type="project" value="InterPro"/>
</dbReference>
<feature type="domain" description="FHA" evidence="2">
    <location>
        <begin position="458"/>
        <end position="514"/>
    </location>
</feature>
<dbReference type="GO" id="GO:0031011">
    <property type="term" value="C:Ino80 complex"/>
    <property type="evidence" value="ECO:0007669"/>
    <property type="project" value="InterPro"/>
</dbReference>
<dbReference type="SMART" id="SM00240">
    <property type="entry name" value="FHA"/>
    <property type="match status" value="1"/>
</dbReference>